<dbReference type="AlphaFoldDB" id="A0A0F9CCW4"/>
<accession>A0A0F9CCW4</accession>
<organism evidence="1">
    <name type="scientific">marine sediment metagenome</name>
    <dbReference type="NCBI Taxonomy" id="412755"/>
    <lineage>
        <taxon>unclassified sequences</taxon>
        <taxon>metagenomes</taxon>
        <taxon>ecological metagenomes</taxon>
    </lineage>
</organism>
<feature type="non-terminal residue" evidence="1">
    <location>
        <position position="1"/>
    </location>
</feature>
<comment type="caution">
    <text evidence="1">The sequence shown here is derived from an EMBL/GenBank/DDBJ whole genome shotgun (WGS) entry which is preliminary data.</text>
</comment>
<gene>
    <name evidence="1" type="ORF">LCGC14_2681710</name>
</gene>
<dbReference type="EMBL" id="LAZR01047293">
    <property type="protein sequence ID" value="KKK94551.1"/>
    <property type="molecule type" value="Genomic_DNA"/>
</dbReference>
<evidence type="ECO:0000313" key="1">
    <source>
        <dbReference type="EMBL" id="KKK94551.1"/>
    </source>
</evidence>
<name>A0A0F9CCW4_9ZZZZ</name>
<protein>
    <submittedName>
        <fullName evidence="1">Uncharacterized protein</fullName>
    </submittedName>
</protein>
<proteinExistence type="predicted"/>
<reference evidence="1" key="1">
    <citation type="journal article" date="2015" name="Nature">
        <title>Complex archaea that bridge the gap between prokaryotes and eukaryotes.</title>
        <authorList>
            <person name="Spang A."/>
            <person name="Saw J.H."/>
            <person name="Jorgensen S.L."/>
            <person name="Zaremba-Niedzwiedzka K."/>
            <person name="Martijn J."/>
            <person name="Lind A.E."/>
            <person name="van Eijk R."/>
            <person name="Schleper C."/>
            <person name="Guy L."/>
            <person name="Ettema T.J."/>
        </authorList>
    </citation>
    <scope>NUCLEOTIDE SEQUENCE</scope>
</reference>
<sequence>LEIPKSGSTGIYQVLTVYSDAVIVEFISGTEQVPGLNKGYKFYRYMTLDGLSTGIADRVQQAEVAKRAAKAEAYEAADPLIKEARVNKDNFSSLMRNVRGAVKELGLDKESHPKTINTLRRLGSLFKKTKKDEKLDITQVSLGKLERERRIINLKLKSAKGEDRHALLELKGAMDDWMDAAFDEALFTGNQAALKAIKNARLKAGEYYSLFVKQRGARVPDEVGAAVEKILYSDATPEMTINYIFGRSKLGRKLASTKIVERMKLILGEESKEMDALKDAAWSKLVKGREGRLQDPAAYVKNFDELLTENKSLLNALYTPDEIAVMKGVRDAIKATNVELGGAPARKAGIILGSIQRVFHWRGTAQAVLHKRPLYGSLLHIIGRNLPVLGEGLQGSAAKRAGTLIPRPRPRLPLLPAAGVAGGRTQE</sequence>